<gene>
    <name evidence="9" type="ORF">GLX28_13885</name>
</gene>
<keyword evidence="3 7" id="KW-0288">FMN</keyword>
<dbReference type="EMBL" id="WVHK01000056">
    <property type="protein sequence ID" value="MXV20723.1"/>
    <property type="molecule type" value="Genomic_DNA"/>
</dbReference>
<evidence type="ECO:0000256" key="6">
    <source>
        <dbReference type="PIRSR" id="PIRSR000138-1"/>
    </source>
</evidence>
<keyword evidence="2 7" id="KW-0285">Flavoprotein</keyword>
<dbReference type="FunFam" id="3.20.20.70:FF:000056">
    <property type="entry name" value="hydroxyacid oxidase 2"/>
    <property type="match status" value="1"/>
</dbReference>
<dbReference type="PANTHER" id="PTHR10578">
    <property type="entry name" value="S -2-HYDROXY-ACID OXIDASE-RELATED"/>
    <property type="match status" value="1"/>
</dbReference>
<dbReference type="InterPro" id="IPR013785">
    <property type="entry name" value="Aldolase_TIM"/>
</dbReference>
<feature type="binding site" evidence="7">
    <location>
        <begin position="90"/>
        <end position="92"/>
    </location>
    <ligand>
        <name>FMN</name>
        <dbReference type="ChEBI" id="CHEBI:58210"/>
    </ligand>
</feature>
<dbReference type="SUPFAM" id="SSF51395">
    <property type="entry name" value="FMN-linked oxidoreductases"/>
    <property type="match status" value="1"/>
</dbReference>
<dbReference type="Proteomes" id="UP000430519">
    <property type="component" value="Unassembled WGS sequence"/>
</dbReference>
<evidence type="ECO:0000256" key="5">
    <source>
        <dbReference type="ARBA" id="ARBA00024042"/>
    </source>
</evidence>
<keyword evidence="4" id="KW-0560">Oxidoreductase</keyword>
<dbReference type="InterPro" id="IPR000262">
    <property type="entry name" value="FMN-dep_DH"/>
</dbReference>
<evidence type="ECO:0000256" key="3">
    <source>
        <dbReference type="ARBA" id="ARBA00022643"/>
    </source>
</evidence>
<feature type="domain" description="FMN hydroxy acid dehydrogenase" evidence="8">
    <location>
        <begin position="11"/>
        <end position="369"/>
    </location>
</feature>
<feature type="binding site" evidence="7">
    <location>
        <position position="244"/>
    </location>
    <ligand>
        <name>FMN</name>
        <dbReference type="ChEBI" id="CHEBI:58210"/>
    </ligand>
</feature>
<comment type="caution">
    <text evidence="9">The sequence shown here is derived from an EMBL/GenBank/DDBJ whole genome shotgun (WGS) entry which is preliminary data.</text>
</comment>
<proteinExistence type="inferred from homology"/>
<dbReference type="InterPro" id="IPR037396">
    <property type="entry name" value="FMN_HAD"/>
</dbReference>
<dbReference type="Pfam" id="PF01070">
    <property type="entry name" value="FMN_dh"/>
    <property type="match status" value="1"/>
</dbReference>
<dbReference type="PANTHER" id="PTHR10578:SF107">
    <property type="entry name" value="2-HYDROXYACID OXIDASE 1"/>
    <property type="match status" value="1"/>
</dbReference>
<feature type="binding site" evidence="7">
    <location>
        <position position="37"/>
    </location>
    <ligand>
        <name>glyoxylate</name>
        <dbReference type="ChEBI" id="CHEBI:36655"/>
    </ligand>
</feature>
<reference evidence="9 10" key="1">
    <citation type="submission" date="2019-11" db="EMBL/GenBank/DDBJ databases">
        <title>Genome sequence of Deinococcus xianganensis Y35, AI-2 producing algicidal bacterium, isolated from lake water.</title>
        <authorList>
            <person name="Li Y."/>
        </authorList>
    </citation>
    <scope>NUCLEOTIDE SEQUENCE [LARGE SCALE GENOMIC DNA]</scope>
    <source>
        <strain evidence="9 10">Y35</strain>
    </source>
</reference>
<feature type="binding site" evidence="7">
    <location>
        <position position="119"/>
    </location>
    <ligand>
        <name>FMN</name>
        <dbReference type="ChEBI" id="CHEBI:58210"/>
    </ligand>
</feature>
<dbReference type="GO" id="GO:0005737">
    <property type="term" value="C:cytoplasm"/>
    <property type="evidence" value="ECO:0007669"/>
    <property type="project" value="UniProtKB-ARBA"/>
</dbReference>
<keyword evidence="10" id="KW-1185">Reference proteome</keyword>
<dbReference type="Gene3D" id="3.20.20.70">
    <property type="entry name" value="Aldolase class I"/>
    <property type="match status" value="1"/>
</dbReference>
<protein>
    <submittedName>
        <fullName evidence="9">Alpha-hydroxy-acid oxidizing protein</fullName>
    </submittedName>
</protein>
<dbReference type="GO" id="GO:0010181">
    <property type="term" value="F:FMN binding"/>
    <property type="evidence" value="ECO:0007669"/>
    <property type="project" value="InterPro"/>
</dbReference>
<evidence type="ECO:0000256" key="7">
    <source>
        <dbReference type="PIRSR" id="PIRSR000138-2"/>
    </source>
</evidence>
<comment type="similarity">
    <text evidence="5">Belongs to the FMN-dependent alpha-hydroxy acid dehydrogenase family.</text>
</comment>
<feature type="binding site" evidence="7">
    <location>
        <position position="265"/>
    </location>
    <ligand>
        <name>FMN</name>
        <dbReference type="ChEBI" id="CHEBI:58210"/>
    </ligand>
</feature>
<dbReference type="PROSITE" id="PS00557">
    <property type="entry name" value="FMN_HYDROXY_ACID_DH_1"/>
    <property type="match status" value="1"/>
</dbReference>
<feature type="binding site" evidence="7">
    <location>
        <position position="267"/>
    </location>
    <ligand>
        <name>glyoxylate</name>
        <dbReference type="ChEBI" id="CHEBI:36655"/>
    </ligand>
</feature>
<feature type="binding site" evidence="7">
    <location>
        <position position="177"/>
    </location>
    <ligand>
        <name>glyoxylate</name>
        <dbReference type="ChEBI" id="CHEBI:36655"/>
    </ligand>
</feature>
<sequence length="369" mass="39761">MTPDVQATPNDPLHHAVNLADIEALGRAALDRNALEYYASGANDEHTLRENRAAFTRARLRPRVLVDVSGVDTGTSVLGLPLSSPIGIAPSAFHGLAHPDAERATARAAHARGSVMTLSTFSNTPIETVGADAQGRFWFQLYLLRDRDLSRSILDRAHAAGARALVFTVDAPFLGRREANERHRFALPAHLSAPNVASRDALAQVETDSGSQLANYFQHLVDKAFTWRDLDWLRAQTRLPIVLKGILTAEDAVLAAEYGCHVWVSNHGGRQLDTAISSFEALPEIVDAVAGRCEIYLDGGITRGTDVLKAVALGARAVFLGRAALWGLAAGGQAGVERTLTLLEDEFRLAMALCGVARVEDLTPTLVRL</sequence>
<feature type="binding site" evidence="7">
    <location>
        <position position="270"/>
    </location>
    <ligand>
        <name>glyoxylate</name>
        <dbReference type="ChEBI" id="CHEBI:36655"/>
    </ligand>
</feature>
<dbReference type="GO" id="GO:0016491">
    <property type="term" value="F:oxidoreductase activity"/>
    <property type="evidence" value="ECO:0007669"/>
    <property type="project" value="UniProtKB-KW"/>
</dbReference>
<evidence type="ECO:0000313" key="9">
    <source>
        <dbReference type="EMBL" id="MXV20723.1"/>
    </source>
</evidence>
<feature type="binding site" evidence="7">
    <location>
        <begin position="321"/>
        <end position="322"/>
    </location>
    <ligand>
        <name>FMN</name>
        <dbReference type="ChEBI" id="CHEBI:58210"/>
    </ligand>
</feature>
<feature type="binding site" evidence="7">
    <location>
        <position position="140"/>
    </location>
    <ligand>
        <name>FMN</name>
        <dbReference type="ChEBI" id="CHEBI:58210"/>
    </ligand>
</feature>
<evidence type="ECO:0000256" key="1">
    <source>
        <dbReference type="ARBA" id="ARBA00001917"/>
    </source>
</evidence>
<feature type="active site" description="Proton acceptor" evidence="6">
    <location>
        <position position="267"/>
    </location>
</feature>
<name>A0A6I4YUD1_9DEIO</name>
<dbReference type="InterPro" id="IPR008259">
    <property type="entry name" value="FMN_hydac_DH_AS"/>
</dbReference>
<feature type="binding site" evidence="7">
    <location>
        <position position="142"/>
    </location>
    <ligand>
        <name>glyoxylate</name>
        <dbReference type="ChEBI" id="CHEBI:36655"/>
    </ligand>
</feature>
<feature type="binding site" evidence="7">
    <location>
        <position position="168"/>
    </location>
    <ligand>
        <name>FMN</name>
        <dbReference type="ChEBI" id="CHEBI:58210"/>
    </ligand>
</feature>
<accession>A0A6I4YUD1</accession>
<dbReference type="RefSeq" id="WP_160980432.1">
    <property type="nucleotide sequence ID" value="NZ_WVHK01000056.1"/>
</dbReference>
<comment type="cofactor">
    <cofactor evidence="1">
        <name>FMN</name>
        <dbReference type="ChEBI" id="CHEBI:58210"/>
    </cofactor>
</comment>
<dbReference type="CDD" id="cd02809">
    <property type="entry name" value="alpha_hydroxyacid_oxid_FMN"/>
    <property type="match status" value="1"/>
</dbReference>
<evidence type="ECO:0000259" key="8">
    <source>
        <dbReference type="PROSITE" id="PS51349"/>
    </source>
</evidence>
<evidence type="ECO:0000313" key="10">
    <source>
        <dbReference type="Proteomes" id="UP000430519"/>
    </source>
</evidence>
<evidence type="ECO:0000256" key="2">
    <source>
        <dbReference type="ARBA" id="ARBA00022630"/>
    </source>
</evidence>
<dbReference type="PROSITE" id="PS51349">
    <property type="entry name" value="FMN_HYDROXY_ACID_DH_2"/>
    <property type="match status" value="1"/>
</dbReference>
<dbReference type="PIRSF" id="PIRSF000138">
    <property type="entry name" value="Al-hdrx_acd_dh"/>
    <property type="match status" value="1"/>
</dbReference>
<evidence type="ECO:0000256" key="4">
    <source>
        <dbReference type="ARBA" id="ARBA00023002"/>
    </source>
</evidence>
<dbReference type="InterPro" id="IPR012133">
    <property type="entry name" value="Alpha-hydoxy_acid_DH_FMN"/>
</dbReference>
<dbReference type="AlphaFoldDB" id="A0A6I4YUD1"/>
<organism evidence="9 10">
    <name type="scientific">Deinococcus xianganensis</name>
    <dbReference type="NCBI Taxonomy" id="1507289"/>
    <lineage>
        <taxon>Bacteria</taxon>
        <taxon>Thermotogati</taxon>
        <taxon>Deinococcota</taxon>
        <taxon>Deinococci</taxon>
        <taxon>Deinococcales</taxon>
        <taxon>Deinococcaceae</taxon>
        <taxon>Deinococcus</taxon>
    </lineage>
</organism>